<dbReference type="GO" id="GO:0016787">
    <property type="term" value="F:hydrolase activity"/>
    <property type="evidence" value="ECO:0007669"/>
    <property type="project" value="UniProtKB-KW"/>
</dbReference>
<evidence type="ECO:0000256" key="1">
    <source>
        <dbReference type="ARBA" id="ARBA00022722"/>
    </source>
</evidence>
<dbReference type="PROSITE" id="PS50830">
    <property type="entry name" value="TNASE_3"/>
    <property type="match status" value="1"/>
</dbReference>
<keyword evidence="3" id="KW-0378">Hydrolase</keyword>
<dbReference type="EMBL" id="SLXH01000002">
    <property type="protein sequence ID" value="TCP20173.1"/>
    <property type="molecule type" value="Genomic_DNA"/>
</dbReference>
<dbReference type="Pfam" id="PF00565">
    <property type="entry name" value="SNase"/>
    <property type="match status" value="1"/>
</dbReference>
<dbReference type="GO" id="GO:0004519">
    <property type="term" value="F:endonuclease activity"/>
    <property type="evidence" value="ECO:0007669"/>
    <property type="project" value="UniProtKB-KW"/>
</dbReference>
<dbReference type="SMART" id="SM00318">
    <property type="entry name" value="SNc"/>
    <property type="match status" value="1"/>
</dbReference>
<dbReference type="AlphaFoldDB" id="A0A4R2NFR2"/>
<dbReference type="OrthoDB" id="9805504at2"/>
<dbReference type="InterPro" id="IPR035437">
    <property type="entry name" value="SNase_OB-fold_sf"/>
</dbReference>
<evidence type="ECO:0000256" key="2">
    <source>
        <dbReference type="ARBA" id="ARBA00022759"/>
    </source>
</evidence>
<gene>
    <name evidence="5" type="ORF">EV674_102141</name>
</gene>
<feature type="domain" description="TNase-like" evidence="4">
    <location>
        <begin position="1"/>
        <end position="125"/>
    </location>
</feature>
<organism evidence="5 6">
    <name type="scientific">Simplicispira metamorpha</name>
    <dbReference type="NCBI Taxonomy" id="80881"/>
    <lineage>
        <taxon>Bacteria</taxon>
        <taxon>Pseudomonadati</taxon>
        <taxon>Pseudomonadota</taxon>
        <taxon>Betaproteobacteria</taxon>
        <taxon>Burkholderiales</taxon>
        <taxon>Comamonadaceae</taxon>
        <taxon>Simplicispira</taxon>
    </lineage>
</organism>
<name>A0A4R2NFR2_9BURK</name>
<comment type="caution">
    <text evidence="5">The sequence shown here is derived from an EMBL/GenBank/DDBJ whole genome shotgun (WGS) entry which is preliminary data.</text>
</comment>
<proteinExistence type="predicted"/>
<dbReference type="Proteomes" id="UP000295182">
    <property type="component" value="Unassembled WGS sequence"/>
</dbReference>
<protein>
    <submittedName>
        <fullName evidence="5">Endonuclease YncB(Thermonuclease family)</fullName>
    </submittedName>
</protein>
<reference evidence="5 6" key="1">
    <citation type="submission" date="2019-03" db="EMBL/GenBank/DDBJ databases">
        <title>Genomic Encyclopedia of Type Strains, Phase IV (KMG-IV): sequencing the most valuable type-strain genomes for metagenomic binning, comparative biology and taxonomic classification.</title>
        <authorList>
            <person name="Goeker M."/>
        </authorList>
    </citation>
    <scope>NUCLEOTIDE SEQUENCE [LARGE SCALE GENOMIC DNA]</scope>
    <source>
        <strain evidence="5 6">DSM 1837</strain>
    </source>
</reference>
<dbReference type="RefSeq" id="WP_119011855.1">
    <property type="nucleotide sequence ID" value="NZ_QXNC01000001.1"/>
</dbReference>
<sequence length="141" mass="15748">MLCLVVAVSDGDTLTARCNQRGAYAQPVKVRIAAIDAPESRQAFGSRARLNLLKLCAGRTATIQPHETDRYGRTVASVRCGNTDVATAQVRAGLAWVYTPYAKQHPQLVPLQREARASKVGLWSQARPLAPWDYRRRYQRR</sequence>
<evidence type="ECO:0000313" key="6">
    <source>
        <dbReference type="Proteomes" id="UP000295182"/>
    </source>
</evidence>
<keyword evidence="2 5" id="KW-0255">Endonuclease</keyword>
<keyword evidence="6" id="KW-1185">Reference proteome</keyword>
<dbReference type="InterPro" id="IPR016071">
    <property type="entry name" value="Staphylococal_nuclease_OB-fold"/>
</dbReference>
<keyword evidence="1" id="KW-0540">Nuclease</keyword>
<evidence type="ECO:0000313" key="5">
    <source>
        <dbReference type="EMBL" id="TCP20173.1"/>
    </source>
</evidence>
<dbReference type="PANTHER" id="PTHR12302">
    <property type="entry name" value="EBNA2 BINDING PROTEIN P100"/>
    <property type="match status" value="1"/>
</dbReference>
<dbReference type="Gene3D" id="2.40.50.90">
    <property type="match status" value="1"/>
</dbReference>
<dbReference type="PANTHER" id="PTHR12302:SF3">
    <property type="entry name" value="SERINE_THREONINE-PROTEIN KINASE 31"/>
    <property type="match status" value="1"/>
</dbReference>
<accession>A0A4R2NFR2</accession>
<evidence type="ECO:0000259" key="4">
    <source>
        <dbReference type="PROSITE" id="PS50830"/>
    </source>
</evidence>
<dbReference type="SUPFAM" id="SSF50199">
    <property type="entry name" value="Staphylococcal nuclease"/>
    <property type="match status" value="1"/>
</dbReference>
<evidence type="ECO:0000256" key="3">
    <source>
        <dbReference type="ARBA" id="ARBA00022801"/>
    </source>
</evidence>